<dbReference type="Proteomes" id="UP001183535">
    <property type="component" value="Unassembled WGS sequence"/>
</dbReference>
<protein>
    <submittedName>
        <fullName evidence="7">Class I SAM-dependent methyltransferase</fullName>
        <ecNumber evidence="7">2.1.-.-</ecNumber>
    </submittedName>
</protein>
<dbReference type="Pfam" id="PF08241">
    <property type="entry name" value="Methyltransf_11"/>
    <property type="match status" value="1"/>
</dbReference>
<evidence type="ECO:0000313" key="7">
    <source>
        <dbReference type="EMBL" id="MDT0437433.1"/>
    </source>
</evidence>
<feature type="region of interest" description="Disordered" evidence="5">
    <location>
        <begin position="1"/>
        <end position="21"/>
    </location>
</feature>
<dbReference type="SUPFAM" id="SSF53335">
    <property type="entry name" value="S-adenosyl-L-methionine-dependent methyltransferases"/>
    <property type="match status" value="1"/>
</dbReference>
<comment type="similarity">
    <text evidence="1">Belongs to the methyltransferase superfamily.</text>
</comment>
<dbReference type="EC" id="2.1.-.-" evidence="7"/>
<sequence>MPDDTSRARRDDQPEESRRARLGRTFDEDAELYDLARPGYPAELYEDLAEFAGAGPGCRLLEIGCGTGQATVPLAGRGCRITAVEAGPSMAAVARRNLDGAAGVEIVTADFESWPLPAEPFDVVLAATAFHWIDPAVRTAKAAEALRTDGALAVVRTQHVSGGTEEFFVEVQRCYERFDPETPPGVRPPRAADVDGSDHALEVERSGAFGPTEFRRHERDLTYATSEYLELLQTYSGHRALPETARNGLLECVASLIDGRYGGRVVKRCLIELAVSRRR</sequence>
<dbReference type="PANTHER" id="PTHR44942:SF4">
    <property type="entry name" value="METHYLTRANSFERASE TYPE 11 DOMAIN-CONTAINING PROTEIN"/>
    <property type="match status" value="1"/>
</dbReference>
<evidence type="ECO:0000256" key="2">
    <source>
        <dbReference type="ARBA" id="ARBA00022603"/>
    </source>
</evidence>
<evidence type="ECO:0000256" key="5">
    <source>
        <dbReference type="SAM" id="MobiDB-lite"/>
    </source>
</evidence>
<dbReference type="PANTHER" id="PTHR44942">
    <property type="entry name" value="METHYLTRANSF_11 DOMAIN-CONTAINING PROTEIN"/>
    <property type="match status" value="1"/>
</dbReference>
<dbReference type="RefSeq" id="WP_093832877.1">
    <property type="nucleotide sequence ID" value="NZ_JAVRES010000011.1"/>
</dbReference>
<dbReference type="InterPro" id="IPR020598">
    <property type="entry name" value="rRNA_Ade_methylase_Trfase_N"/>
</dbReference>
<evidence type="ECO:0000256" key="3">
    <source>
        <dbReference type="ARBA" id="ARBA00022679"/>
    </source>
</evidence>
<proteinExistence type="inferred from homology"/>
<dbReference type="EMBL" id="JAVRES010000011">
    <property type="protein sequence ID" value="MDT0437433.1"/>
    <property type="molecule type" value="Genomic_DNA"/>
</dbReference>
<keyword evidence="8" id="KW-1185">Reference proteome</keyword>
<reference evidence="8" key="1">
    <citation type="submission" date="2023-07" db="EMBL/GenBank/DDBJ databases">
        <title>30 novel species of actinomycetes from the DSMZ collection.</title>
        <authorList>
            <person name="Nouioui I."/>
        </authorList>
    </citation>
    <scope>NUCLEOTIDE SEQUENCE [LARGE SCALE GENOMIC DNA]</scope>
    <source>
        <strain evidence="8">DSM 41981</strain>
    </source>
</reference>
<evidence type="ECO:0000259" key="6">
    <source>
        <dbReference type="SMART" id="SM00650"/>
    </source>
</evidence>
<dbReference type="InterPro" id="IPR013216">
    <property type="entry name" value="Methyltransf_11"/>
</dbReference>
<name>A0ABD5ET54_9ACTN</name>
<keyword evidence="2 7" id="KW-0489">Methyltransferase</keyword>
<keyword evidence="3 7" id="KW-0808">Transferase</keyword>
<dbReference type="GO" id="GO:0032259">
    <property type="term" value="P:methylation"/>
    <property type="evidence" value="ECO:0007669"/>
    <property type="project" value="UniProtKB-KW"/>
</dbReference>
<dbReference type="InterPro" id="IPR051052">
    <property type="entry name" value="Diverse_substrate_MTase"/>
</dbReference>
<organism evidence="7 8">
    <name type="scientific">Streptomyces doudnae</name>
    <dbReference type="NCBI Taxonomy" id="3075536"/>
    <lineage>
        <taxon>Bacteria</taxon>
        <taxon>Bacillati</taxon>
        <taxon>Actinomycetota</taxon>
        <taxon>Actinomycetes</taxon>
        <taxon>Kitasatosporales</taxon>
        <taxon>Streptomycetaceae</taxon>
        <taxon>Streptomyces</taxon>
    </lineage>
</organism>
<dbReference type="Gene3D" id="3.40.50.150">
    <property type="entry name" value="Vaccinia Virus protein VP39"/>
    <property type="match status" value="1"/>
</dbReference>
<feature type="domain" description="Ribosomal RNA adenine methylase transferase N-terminal" evidence="6">
    <location>
        <begin position="44"/>
        <end position="182"/>
    </location>
</feature>
<dbReference type="AlphaFoldDB" id="A0ABD5ET54"/>
<gene>
    <name evidence="7" type="ORF">RM877_22370</name>
</gene>
<dbReference type="CDD" id="cd02440">
    <property type="entry name" value="AdoMet_MTases"/>
    <property type="match status" value="1"/>
</dbReference>
<evidence type="ECO:0000256" key="1">
    <source>
        <dbReference type="ARBA" id="ARBA00008361"/>
    </source>
</evidence>
<evidence type="ECO:0000313" key="8">
    <source>
        <dbReference type="Proteomes" id="UP001183535"/>
    </source>
</evidence>
<comment type="caution">
    <text evidence="7">The sequence shown here is derived from an EMBL/GenBank/DDBJ whole genome shotgun (WGS) entry which is preliminary data.</text>
</comment>
<dbReference type="InterPro" id="IPR029063">
    <property type="entry name" value="SAM-dependent_MTases_sf"/>
</dbReference>
<keyword evidence="4" id="KW-0949">S-adenosyl-L-methionine</keyword>
<dbReference type="SMART" id="SM00650">
    <property type="entry name" value="rADc"/>
    <property type="match status" value="1"/>
</dbReference>
<accession>A0ABD5ET54</accession>
<dbReference type="GO" id="GO:0008168">
    <property type="term" value="F:methyltransferase activity"/>
    <property type="evidence" value="ECO:0007669"/>
    <property type="project" value="UniProtKB-KW"/>
</dbReference>
<evidence type="ECO:0000256" key="4">
    <source>
        <dbReference type="ARBA" id="ARBA00022691"/>
    </source>
</evidence>